<evidence type="ECO:0000313" key="6">
    <source>
        <dbReference type="EMBL" id="CAE0680733.1"/>
    </source>
</evidence>
<evidence type="ECO:0000259" key="5">
    <source>
        <dbReference type="Pfam" id="PF00155"/>
    </source>
</evidence>
<dbReference type="GO" id="GO:0046513">
    <property type="term" value="P:ceramide biosynthetic process"/>
    <property type="evidence" value="ECO:0007669"/>
    <property type="project" value="TreeGrafter"/>
</dbReference>
<feature type="transmembrane region" description="Helical" evidence="4">
    <location>
        <begin position="1014"/>
        <end position="1032"/>
    </location>
</feature>
<dbReference type="CDD" id="cd06454">
    <property type="entry name" value="KBL_like"/>
    <property type="match status" value="1"/>
</dbReference>
<feature type="transmembrane region" description="Helical" evidence="4">
    <location>
        <begin position="1263"/>
        <end position="1283"/>
    </location>
</feature>
<name>A0A7S3ZEB0_9EUKA</name>
<feature type="transmembrane region" description="Helical" evidence="4">
    <location>
        <begin position="1137"/>
        <end position="1159"/>
    </location>
</feature>
<feature type="transmembrane region" description="Helical" evidence="4">
    <location>
        <begin position="1200"/>
        <end position="1218"/>
    </location>
</feature>
<feature type="transmembrane region" description="Helical" evidence="4">
    <location>
        <begin position="1295"/>
        <end position="1311"/>
    </location>
</feature>
<dbReference type="GO" id="GO:0046512">
    <property type="term" value="P:sphingosine biosynthetic process"/>
    <property type="evidence" value="ECO:0007669"/>
    <property type="project" value="TreeGrafter"/>
</dbReference>
<dbReference type="SUPFAM" id="SSF53383">
    <property type="entry name" value="PLP-dependent transferases"/>
    <property type="match status" value="2"/>
</dbReference>
<feature type="domain" description="Aminotransferase class I/classII large" evidence="5">
    <location>
        <begin position="123"/>
        <end position="474"/>
    </location>
</feature>
<evidence type="ECO:0000256" key="4">
    <source>
        <dbReference type="SAM" id="Phobius"/>
    </source>
</evidence>
<organism evidence="6">
    <name type="scientific">Lotharella globosa</name>
    <dbReference type="NCBI Taxonomy" id="91324"/>
    <lineage>
        <taxon>Eukaryota</taxon>
        <taxon>Sar</taxon>
        <taxon>Rhizaria</taxon>
        <taxon>Cercozoa</taxon>
        <taxon>Chlorarachniophyceae</taxon>
        <taxon>Lotharella</taxon>
    </lineage>
</organism>
<feature type="compositionally biased region" description="Polar residues" evidence="3">
    <location>
        <begin position="974"/>
        <end position="996"/>
    </location>
</feature>
<accession>A0A7S3ZEB0</accession>
<dbReference type="InterPro" id="IPR050087">
    <property type="entry name" value="AON_synthase_class-II"/>
</dbReference>
<feature type="region of interest" description="Disordered" evidence="3">
    <location>
        <begin position="973"/>
        <end position="1005"/>
    </location>
</feature>
<sequence>MDYSSYEHRLGHRMPMVVGHTAWSTVQWTRMVGSGSLKVMWNRVNGIPEWRMHDEDGEKHRLPKLFNNSKGTYIRLCYATVEDIFNRPIASEPNDWIDCIIREFDRSQKGFNPRLLLTDKTKRCLNLSSYNYLGFGGVNKFATPKVADAIRKYPVVNDSPAAEFGCTSIHREAERVVASFLGKEDAVIMGMGFATNSTVLPALVGKGDLIISDALNHTSIVQGARESGAKIKVFAHNDPMDLERVLQEAVLSAKFRKILLCIEGIYSMEGDLCRLAEIVKIAKKFGAYVYLDEAHSIGAIGKSGRGVSEELGVDVKNIDIMMGTFTKSFGSTGGYIAADRHVVEHVRRHAAGYTDSLPIPPACAVQIIEALRVISGEDGTDIGQRKLKAIRENSDFFRTGLEKLGFEILGERPSPIIPVMLYGPYKIGDFSRLCFQRGLAVVSVGAPAVPVYQSRARFCISAAHKRKDLEWALQVVSEVGDVIGLKYRGNSRPLPMMPGTLASEEASHVARQRKTKELVESRRLAVDEALRRMSFAPLVEKTVKPCLQSNNEDNEEVMGEEMKGDTKERIIDAMCDAKICLSSWDLYGMGTSPIVKAECLSTVEKKGCGSCGPRGFYGTFPEHLDAEKDIADFLGVDQCMLYSYGACTTSSVVACMASKDDVLIVDEGINRNILTGLNLTRAEIVYYRHCDMEDCEAKINALIEEDNRTIGKTPRKRFLVTEAIFSNTGRIARVDKLATFRIKYQCRLILDESFSFGVLGATGRGATEHFGIPVSAVDVICGSLEAVGASCCGFAAGSQGVMGCQRLLGSGYCFSASCPPYLATSVSAAIRVIKKDSSVIHALRAKTASLRSALARIPALITPSSPASPLIPLFLAETLGDKEDDSRKLDLIAQYCVKKGVRVCRQVQNPLGRAAKFMAPSLRVYASAAVPNDAAGYIAKVLNDAVVEVLGITATSEAESSTCEFTRSPKYISRTGSESSLAPSMTNSPTSASGGDSESPKKNRGMEMDEAEDFLSMSTPVLMLFGVLLSLYRRFLLREDTVTRRLTKGWLSLMPSRDSPAMRLFYNVAKSLGSHTFYQTACPTLVWAFDSNPYASLVLVLYCVGSVTGWMIKSMVSAGHSVKDNRNAAYSKGHKVYAWPSVASMNAIVLPFFMMRWLYGDMWLYHRFGLMSLLTVLSAIMWVLTVVLGRLDDGDSPTNIQGGIFFGALAIHGWLRYAGPTLAWFEGRSYSLWCPPFVLTLLVLTLTPLPTSKGSVVGLARIYYVRAAELLSFMCAFMVGAMLDPRAHPLPRPTVASMVLRGSLGLMLYILSHRVLEKIASTLVATLVTFVTTLCPCLQHGAGQAYRVGSGIATKAAQGFIVSAVIPQALRALC</sequence>
<dbReference type="Gene3D" id="3.90.1150.10">
    <property type="entry name" value="Aspartate Aminotransferase, domain 1"/>
    <property type="match status" value="2"/>
</dbReference>
<keyword evidence="4" id="KW-0812">Transmembrane</keyword>
<dbReference type="Gene3D" id="3.40.640.10">
    <property type="entry name" value="Type I PLP-dependent aspartate aminotransferase-like (Major domain)"/>
    <property type="match status" value="2"/>
</dbReference>
<feature type="domain" description="Aminotransferase class I/classII large" evidence="5">
    <location>
        <begin position="604"/>
        <end position="873"/>
    </location>
</feature>
<keyword evidence="4" id="KW-1133">Transmembrane helix</keyword>
<dbReference type="InterPro" id="IPR015424">
    <property type="entry name" value="PyrdxlP-dep_Trfase"/>
</dbReference>
<dbReference type="PANTHER" id="PTHR13693">
    <property type="entry name" value="CLASS II AMINOTRANSFERASE/8-AMINO-7-OXONONANOATE SYNTHASE"/>
    <property type="match status" value="1"/>
</dbReference>
<protein>
    <recommendedName>
        <fullName evidence="5">Aminotransferase class I/classII large domain-containing protein</fullName>
    </recommendedName>
</protein>
<dbReference type="GO" id="GO:0016020">
    <property type="term" value="C:membrane"/>
    <property type="evidence" value="ECO:0007669"/>
    <property type="project" value="GOC"/>
</dbReference>
<dbReference type="InterPro" id="IPR004839">
    <property type="entry name" value="Aminotransferase_I/II_large"/>
</dbReference>
<dbReference type="GO" id="GO:0004758">
    <property type="term" value="F:serine C-palmitoyltransferase activity"/>
    <property type="evidence" value="ECO:0007669"/>
    <property type="project" value="TreeGrafter"/>
</dbReference>
<proteinExistence type="predicted"/>
<dbReference type="GO" id="GO:0017059">
    <property type="term" value="C:serine palmitoyltransferase complex"/>
    <property type="evidence" value="ECO:0007669"/>
    <property type="project" value="TreeGrafter"/>
</dbReference>
<dbReference type="GO" id="GO:0030170">
    <property type="term" value="F:pyridoxal phosphate binding"/>
    <property type="evidence" value="ECO:0007669"/>
    <property type="project" value="InterPro"/>
</dbReference>
<evidence type="ECO:0000256" key="3">
    <source>
        <dbReference type="SAM" id="MobiDB-lite"/>
    </source>
</evidence>
<evidence type="ECO:0000256" key="1">
    <source>
        <dbReference type="ARBA" id="ARBA00001933"/>
    </source>
</evidence>
<reference evidence="6" key="1">
    <citation type="submission" date="2021-01" db="EMBL/GenBank/DDBJ databases">
        <authorList>
            <person name="Corre E."/>
            <person name="Pelletier E."/>
            <person name="Niang G."/>
            <person name="Scheremetjew M."/>
            <person name="Finn R."/>
            <person name="Kale V."/>
            <person name="Holt S."/>
            <person name="Cochrane G."/>
            <person name="Meng A."/>
            <person name="Brown T."/>
            <person name="Cohen L."/>
        </authorList>
    </citation>
    <scope>NUCLEOTIDE SEQUENCE</scope>
    <source>
        <strain evidence="6">CCCM811</strain>
    </source>
</reference>
<dbReference type="Pfam" id="PF00155">
    <property type="entry name" value="Aminotran_1_2"/>
    <property type="match status" value="2"/>
</dbReference>
<gene>
    <name evidence="6" type="ORF">LGLO00237_LOCUS32520</name>
</gene>
<keyword evidence="2" id="KW-0808">Transferase</keyword>
<dbReference type="InterPro" id="IPR015422">
    <property type="entry name" value="PyrdxlP-dep_Trfase_small"/>
</dbReference>
<feature type="transmembrane region" description="Helical" evidence="4">
    <location>
        <begin position="1165"/>
        <end position="1188"/>
    </location>
</feature>
<evidence type="ECO:0000256" key="2">
    <source>
        <dbReference type="ARBA" id="ARBA00022679"/>
    </source>
</evidence>
<dbReference type="EMBL" id="HBIV01046545">
    <property type="protein sequence ID" value="CAE0680733.1"/>
    <property type="molecule type" value="Transcribed_RNA"/>
</dbReference>
<dbReference type="PANTHER" id="PTHR13693:SF3">
    <property type="entry name" value="LD36009P"/>
    <property type="match status" value="1"/>
</dbReference>
<comment type="cofactor">
    <cofactor evidence="1">
        <name>pyridoxal 5'-phosphate</name>
        <dbReference type="ChEBI" id="CHEBI:597326"/>
    </cofactor>
</comment>
<keyword evidence="4" id="KW-0472">Membrane</keyword>
<dbReference type="InterPro" id="IPR015421">
    <property type="entry name" value="PyrdxlP-dep_Trfase_major"/>
</dbReference>
<feature type="transmembrane region" description="Helical" evidence="4">
    <location>
        <begin position="1230"/>
        <end position="1251"/>
    </location>
</feature>